<dbReference type="EMBL" id="BJYM01000002">
    <property type="protein sequence ID" value="GEN85933.1"/>
    <property type="molecule type" value="Genomic_DNA"/>
</dbReference>
<feature type="binding site" evidence="2">
    <location>
        <begin position="180"/>
        <end position="187"/>
    </location>
    <ligand>
        <name>ATP</name>
        <dbReference type="ChEBI" id="CHEBI:30616"/>
    </ligand>
</feature>
<feature type="binding site" evidence="2">
    <location>
        <begin position="212"/>
        <end position="213"/>
    </location>
    <ligand>
        <name>ATP</name>
        <dbReference type="ChEBI" id="CHEBI:30616"/>
    </ligand>
</feature>
<proteinExistence type="predicted"/>
<evidence type="ECO:0000313" key="6">
    <source>
        <dbReference type="Proteomes" id="UP000321558"/>
    </source>
</evidence>
<name>A0A511ZER3_9BACI</name>
<feature type="domain" description="Fido" evidence="4">
    <location>
        <begin position="98"/>
        <end position="234"/>
    </location>
</feature>
<dbReference type="InterPro" id="IPR003812">
    <property type="entry name" value="Fido"/>
</dbReference>
<dbReference type="InterPro" id="IPR036597">
    <property type="entry name" value="Fido-like_dom_sf"/>
</dbReference>
<dbReference type="InterPro" id="IPR040198">
    <property type="entry name" value="Fido_containing"/>
</dbReference>
<protein>
    <submittedName>
        <fullName evidence="5">Cell division protein Fic</fullName>
    </submittedName>
</protein>
<dbReference type="GO" id="GO:0005524">
    <property type="term" value="F:ATP binding"/>
    <property type="evidence" value="ECO:0007669"/>
    <property type="project" value="UniProtKB-KW"/>
</dbReference>
<comment type="caution">
    <text evidence="5">The sequence shown here is derived from an EMBL/GenBank/DDBJ whole genome shotgun (WGS) entry which is preliminary data.</text>
</comment>
<evidence type="ECO:0000256" key="1">
    <source>
        <dbReference type="PIRSR" id="PIRSR640198-1"/>
    </source>
</evidence>
<keyword evidence="6" id="KW-1185">Reference proteome</keyword>
<dbReference type="AlphaFoldDB" id="A0A511ZER3"/>
<dbReference type="Pfam" id="PF02661">
    <property type="entry name" value="Fic"/>
    <property type="match status" value="1"/>
</dbReference>
<keyword evidence="2" id="KW-0067">ATP-binding</keyword>
<dbReference type="Gene3D" id="1.10.3290.10">
    <property type="entry name" value="Fido-like domain"/>
    <property type="match status" value="1"/>
</dbReference>
<evidence type="ECO:0000256" key="2">
    <source>
        <dbReference type="PIRSR" id="PIRSR640198-2"/>
    </source>
</evidence>
<evidence type="ECO:0000259" key="4">
    <source>
        <dbReference type="PROSITE" id="PS51459"/>
    </source>
</evidence>
<dbReference type="GO" id="GO:0051301">
    <property type="term" value="P:cell division"/>
    <property type="evidence" value="ECO:0007669"/>
    <property type="project" value="UniProtKB-KW"/>
</dbReference>
<dbReference type="Proteomes" id="UP000321558">
    <property type="component" value="Unassembled WGS sequence"/>
</dbReference>
<dbReference type="PANTHER" id="PTHR13504">
    <property type="entry name" value="FIDO DOMAIN-CONTAINING PROTEIN DDB_G0283145"/>
    <property type="match status" value="1"/>
</dbReference>
<gene>
    <name evidence="5" type="ORF">OSO01_06720</name>
</gene>
<feature type="active site" evidence="1">
    <location>
        <position position="176"/>
    </location>
</feature>
<dbReference type="SUPFAM" id="SSF140931">
    <property type="entry name" value="Fic-like"/>
    <property type="match status" value="1"/>
</dbReference>
<keyword evidence="2" id="KW-0547">Nucleotide-binding</keyword>
<organism evidence="5 6">
    <name type="scientific">Oceanobacillus sojae</name>
    <dbReference type="NCBI Taxonomy" id="582851"/>
    <lineage>
        <taxon>Bacteria</taxon>
        <taxon>Bacillati</taxon>
        <taxon>Bacillota</taxon>
        <taxon>Bacilli</taxon>
        <taxon>Bacillales</taxon>
        <taxon>Bacillaceae</taxon>
        <taxon>Oceanobacillus</taxon>
    </lineage>
</organism>
<keyword evidence="5" id="KW-0132">Cell division</keyword>
<sequence length="250" mass="28830">MDVNKKLLNKSSVLKEQLDKKRPLPYEVIKDMKEDFHIKNTYHSNAIEGNTLTLYETKAVLEDGITIQGKSFREHAEANNHKEAIEYVEELINDNIPLSQRTMKDIHAIVMQGIDRTTAGKYRNTAALITGANHTPPSHEKIQDEMDNLMDRYKKNNDLHPVEKAGLLHAKFVNIHPFSDGNGRTSRLLMNFELMKCGFPPITIEKDDRFRYYEVLDTSGTKGDYEPFILFIAERAVDTLENYLEFLKDI</sequence>
<feature type="site" description="Important for autoinhibition of adenylyltransferase activity" evidence="3">
    <location>
        <position position="48"/>
    </location>
</feature>
<evidence type="ECO:0000313" key="5">
    <source>
        <dbReference type="EMBL" id="GEN85933.1"/>
    </source>
</evidence>
<dbReference type="PROSITE" id="PS51459">
    <property type="entry name" value="FIDO"/>
    <property type="match status" value="1"/>
</dbReference>
<dbReference type="PANTHER" id="PTHR13504:SF38">
    <property type="entry name" value="FIDO DOMAIN-CONTAINING PROTEIN"/>
    <property type="match status" value="1"/>
</dbReference>
<keyword evidence="5" id="KW-0131">Cell cycle</keyword>
<reference evidence="5 6" key="1">
    <citation type="submission" date="2019-07" db="EMBL/GenBank/DDBJ databases">
        <title>Whole genome shotgun sequence of Oceanobacillus sojae NBRC 105379.</title>
        <authorList>
            <person name="Hosoyama A."/>
            <person name="Uohara A."/>
            <person name="Ohji S."/>
            <person name="Ichikawa N."/>
        </authorList>
    </citation>
    <scope>NUCLEOTIDE SEQUENCE [LARGE SCALE GENOMIC DNA]</scope>
    <source>
        <strain evidence="5 6">NBRC 105379</strain>
    </source>
</reference>
<accession>A0A511ZER3</accession>
<evidence type="ECO:0000256" key="3">
    <source>
        <dbReference type="PIRSR" id="PIRSR640198-3"/>
    </source>
</evidence>